<dbReference type="Proteomes" id="UP001159428">
    <property type="component" value="Unassembled WGS sequence"/>
</dbReference>
<evidence type="ECO:0000313" key="2">
    <source>
        <dbReference type="EMBL" id="CAH3107270.1"/>
    </source>
</evidence>
<gene>
    <name evidence="2" type="ORF">PMEA_00001938</name>
</gene>
<reference evidence="2 3" key="1">
    <citation type="submission" date="2022-05" db="EMBL/GenBank/DDBJ databases">
        <authorList>
            <consortium name="Genoscope - CEA"/>
            <person name="William W."/>
        </authorList>
    </citation>
    <scope>NUCLEOTIDE SEQUENCE [LARGE SCALE GENOMIC DNA]</scope>
</reference>
<keyword evidence="3" id="KW-1185">Reference proteome</keyword>
<feature type="region of interest" description="Disordered" evidence="1">
    <location>
        <begin position="242"/>
        <end position="286"/>
    </location>
</feature>
<organism evidence="2 3">
    <name type="scientific">Pocillopora meandrina</name>
    <dbReference type="NCBI Taxonomy" id="46732"/>
    <lineage>
        <taxon>Eukaryota</taxon>
        <taxon>Metazoa</taxon>
        <taxon>Cnidaria</taxon>
        <taxon>Anthozoa</taxon>
        <taxon>Hexacorallia</taxon>
        <taxon>Scleractinia</taxon>
        <taxon>Astrocoeniina</taxon>
        <taxon>Pocilloporidae</taxon>
        <taxon>Pocillopora</taxon>
    </lineage>
</organism>
<feature type="compositionally biased region" description="Polar residues" evidence="1">
    <location>
        <begin position="270"/>
        <end position="279"/>
    </location>
</feature>
<name>A0AAU9WAK5_9CNID</name>
<sequence>GQLKTEPSSLRSTSVTSSSISDFTERVTTEEEQNIPTTFATGQPAITNTTVIPNESSRPTATLLHHKKTTVGSAVASHGTEKSGKTPLTLYGAVVGGTVVLTMAALTAVCYKTHRSSNLIHRPRKGSLRVKSDPDSEAFEMEPFHTRNSSPARAISVRRLRSRDSTEDLLDISRRQQERGMAMNANENQFFPPLSFQDHHSAHVNPALIGENGDSPARQTTRTFQDQIRVLIENEIDELVYDSGIEEESSESLRRSPDQRGSSECIPGGTLNSNENNSEGNKDRKTPLAQVGEPFYHVLEGPGDECNSLRHTVDENERVESASIYQPLSISRQNFSKQGILVDNADAEDETILSSSGIYQPLTPSKRVILDDKTKVTSHGGLDKIIDHNNTKAAGSSTAMYQPLLDRHKARSRSNIDRPRSVSGIYHPLTPSPEREGRHKRSWTAPQDILLQDLPKTSRSENRQGETDPVYQTVVDEQRCPLNIDDPASVSPRSPRHSPRPSPHEQRRTIHEPTYMAVHVRPSRQNRRPCNSEHEPRYTPPPCRKNRSPVHPSVSNARAGHRRISSDSGRALSAMLNPDNTDTSGPPDNRSSLSVLPRHLGHRRNRSDIGLCPIDQSHEHASRRQTSGSDGVIPRTSSMRSLLREFQRSASDTTHCRVHIGP</sequence>
<evidence type="ECO:0000313" key="3">
    <source>
        <dbReference type="Proteomes" id="UP001159428"/>
    </source>
</evidence>
<feature type="compositionally biased region" description="Low complexity" evidence="1">
    <location>
        <begin position="8"/>
        <end position="21"/>
    </location>
</feature>
<feature type="compositionally biased region" description="Polar residues" evidence="1">
    <location>
        <begin position="624"/>
        <end position="635"/>
    </location>
</feature>
<feature type="region of interest" description="Disordered" evidence="1">
    <location>
        <begin position="410"/>
        <end position="611"/>
    </location>
</feature>
<feature type="compositionally biased region" description="Basic and acidic residues" evidence="1">
    <location>
        <begin position="502"/>
        <end position="511"/>
    </location>
</feature>
<dbReference type="AlphaFoldDB" id="A0AAU9WAK5"/>
<dbReference type="EMBL" id="CALNXJ010000010">
    <property type="protein sequence ID" value="CAH3107270.1"/>
    <property type="molecule type" value="Genomic_DNA"/>
</dbReference>
<protein>
    <submittedName>
        <fullName evidence="2">Uncharacterized protein</fullName>
    </submittedName>
</protein>
<feature type="compositionally biased region" description="Basic and acidic residues" evidence="1">
    <location>
        <begin position="456"/>
        <end position="466"/>
    </location>
</feature>
<evidence type="ECO:0000256" key="1">
    <source>
        <dbReference type="SAM" id="MobiDB-lite"/>
    </source>
</evidence>
<proteinExistence type="predicted"/>
<accession>A0AAU9WAK5</accession>
<feature type="region of interest" description="Disordered" evidence="1">
    <location>
        <begin position="616"/>
        <end position="635"/>
    </location>
</feature>
<feature type="non-terminal residue" evidence="2">
    <location>
        <position position="1"/>
    </location>
</feature>
<comment type="caution">
    <text evidence="2">The sequence shown here is derived from an EMBL/GenBank/DDBJ whole genome shotgun (WGS) entry which is preliminary data.</text>
</comment>
<feature type="region of interest" description="Disordered" evidence="1">
    <location>
        <begin position="1"/>
        <end position="32"/>
    </location>
</feature>
<feature type="compositionally biased region" description="Polar residues" evidence="1">
    <location>
        <begin position="578"/>
        <end position="594"/>
    </location>
</feature>